<name>A0A1L8R8D8_9ENTE</name>
<evidence type="ECO:0000313" key="1">
    <source>
        <dbReference type="EMBL" id="OJG16031.1"/>
    </source>
</evidence>
<organism evidence="1 2">
    <name type="scientific">Enterococcus canintestini</name>
    <dbReference type="NCBI Taxonomy" id="317010"/>
    <lineage>
        <taxon>Bacteria</taxon>
        <taxon>Bacillati</taxon>
        <taxon>Bacillota</taxon>
        <taxon>Bacilli</taxon>
        <taxon>Lactobacillales</taxon>
        <taxon>Enterococcaceae</taxon>
        <taxon>Enterococcus</taxon>
    </lineage>
</organism>
<dbReference type="AlphaFoldDB" id="A0A1L8R8D8"/>
<comment type="caution">
    <text evidence="1">The sequence shown here is derived from an EMBL/GenBank/DDBJ whole genome shotgun (WGS) entry which is preliminary data.</text>
</comment>
<sequence>MDSDAKIEQQAIKFLSYLGIKSQSNFFTCYRYPLPILGIIPFKAVVQAMLVKVNLLVFTPNELVIKKVGSGFSLVKIKEKSFDRNVIRIPKKQIKRFEIKNWVVLGMSWGYLMTIEADKTYYFNVAKTIGEDFSTRNFFNVKKNNFYGLVTEDKTNS</sequence>
<accession>A0A1L8R8D8</accession>
<dbReference type="STRING" id="317010.RU96_GL001528"/>
<proteinExistence type="predicted"/>
<reference evidence="1 2" key="1">
    <citation type="submission" date="2014-12" db="EMBL/GenBank/DDBJ databases">
        <title>Draft genome sequences of 29 type strains of Enterococci.</title>
        <authorList>
            <person name="Zhong Z."/>
            <person name="Sun Z."/>
            <person name="Liu W."/>
            <person name="Zhang W."/>
            <person name="Zhang H."/>
        </authorList>
    </citation>
    <scope>NUCLEOTIDE SEQUENCE [LARGE SCALE GENOMIC DNA]</scope>
    <source>
        <strain evidence="1 2">DSM 21207</strain>
    </source>
</reference>
<dbReference type="Proteomes" id="UP000182835">
    <property type="component" value="Unassembled WGS sequence"/>
</dbReference>
<protein>
    <submittedName>
        <fullName evidence="1">Uncharacterized protein</fullName>
    </submittedName>
</protein>
<dbReference type="EMBL" id="JXKG01000003">
    <property type="protein sequence ID" value="OJG16031.1"/>
    <property type="molecule type" value="Genomic_DNA"/>
</dbReference>
<gene>
    <name evidence="1" type="ORF">RU96_GL001528</name>
</gene>
<dbReference type="RefSeq" id="WP_071864066.1">
    <property type="nucleotide sequence ID" value="NZ_JBHLVQ010000033.1"/>
</dbReference>
<dbReference type="OrthoDB" id="2194842at2"/>
<evidence type="ECO:0000313" key="2">
    <source>
        <dbReference type="Proteomes" id="UP000182835"/>
    </source>
</evidence>